<name>A0ABN0R5L7_MYCUL</name>
<comment type="caution">
    <text evidence="2">The sequence shown here is derived from an EMBL/GenBank/DDBJ whole genome shotgun (WGS) entry which is preliminary data.</text>
</comment>
<organism evidence="2 3">
    <name type="scientific">Mycobacterium ulcerans str. Harvey</name>
    <dbReference type="NCBI Taxonomy" id="1299332"/>
    <lineage>
        <taxon>Bacteria</taxon>
        <taxon>Bacillati</taxon>
        <taxon>Actinomycetota</taxon>
        <taxon>Actinomycetes</taxon>
        <taxon>Mycobacteriales</taxon>
        <taxon>Mycobacteriaceae</taxon>
        <taxon>Mycobacterium</taxon>
        <taxon>Mycobacterium ulcerans group</taxon>
    </lineage>
</organism>
<feature type="region of interest" description="Disordered" evidence="1">
    <location>
        <begin position="1"/>
        <end position="47"/>
    </location>
</feature>
<reference evidence="2 3" key="1">
    <citation type="submission" date="2014-01" db="EMBL/GenBank/DDBJ databases">
        <authorList>
            <person name="Dobos K."/>
            <person name="Lenaerts A."/>
            <person name="Ordway D."/>
            <person name="DeGroote M.A."/>
            <person name="Parker T."/>
            <person name="Sizemore C."/>
            <person name="Tallon L.J."/>
            <person name="Sadzewicz L.K."/>
            <person name="Sengamalay N."/>
            <person name="Fraser C.M."/>
            <person name="Hine E."/>
            <person name="Shefchek K.A."/>
            <person name="Das S.P."/>
            <person name="Tettelin H."/>
        </authorList>
    </citation>
    <scope>NUCLEOTIDE SEQUENCE [LARGE SCALE GENOMIC DNA]</scope>
    <source>
        <strain evidence="2 3">Harvey</strain>
    </source>
</reference>
<keyword evidence="3" id="KW-1185">Reference proteome</keyword>
<evidence type="ECO:0000256" key="1">
    <source>
        <dbReference type="SAM" id="MobiDB-lite"/>
    </source>
</evidence>
<gene>
    <name evidence="2" type="ORF">I551_1153</name>
</gene>
<evidence type="ECO:0000313" key="2">
    <source>
        <dbReference type="EMBL" id="EUA92356.1"/>
    </source>
</evidence>
<evidence type="ECO:0000313" key="3">
    <source>
        <dbReference type="Proteomes" id="UP000020681"/>
    </source>
</evidence>
<sequence>MGRSVEQPLTPPSRVATANSATMSRVGGINGRPSSCQRTPASGLIGS</sequence>
<accession>A0ABN0R5L7</accession>
<protein>
    <submittedName>
        <fullName evidence="2">Uncharacterized protein</fullName>
    </submittedName>
</protein>
<dbReference type="EMBL" id="JAOL01000078">
    <property type="protein sequence ID" value="EUA92356.1"/>
    <property type="molecule type" value="Genomic_DNA"/>
</dbReference>
<dbReference type="Proteomes" id="UP000020681">
    <property type="component" value="Unassembled WGS sequence"/>
</dbReference>
<proteinExistence type="predicted"/>